<dbReference type="InterPro" id="IPR018289">
    <property type="entry name" value="MULE_transposase_dom"/>
</dbReference>
<sequence>MACRVRKFAKSYVEGSFKEQFKRIYDYSHELIRSNPVLASFQRIYICFQGCKQSFLKCRPIIGLDGCFPKGYYGGQLLAAIGRDPNKQMLPIYFAVVEGETKDSWEWFLHLLISDIGGFLACVNYTCIFYQQKV</sequence>
<feature type="domain" description="MULE transposase" evidence="1">
    <location>
        <begin position="62"/>
        <end position="110"/>
    </location>
</feature>
<evidence type="ECO:0000259" key="1">
    <source>
        <dbReference type="Pfam" id="PF10551"/>
    </source>
</evidence>
<dbReference type="Pfam" id="PF10551">
    <property type="entry name" value="MULE"/>
    <property type="match status" value="1"/>
</dbReference>
<dbReference type="PANTHER" id="PTHR31973:SF187">
    <property type="entry name" value="MUTATOR TRANSPOSASE MUDRA PROTEIN"/>
    <property type="match status" value="1"/>
</dbReference>
<name>A0A151T1U0_CAJCA</name>
<gene>
    <name evidence="2" type="ORF">KK1_023456</name>
</gene>
<dbReference type="EMBL" id="CM003611">
    <property type="protein sequence ID" value="KYP61032.1"/>
    <property type="molecule type" value="Genomic_DNA"/>
</dbReference>
<reference evidence="2 3" key="1">
    <citation type="journal article" date="2012" name="Nat. Biotechnol.">
        <title>Draft genome sequence of pigeonpea (Cajanus cajan), an orphan legume crop of resource-poor farmers.</title>
        <authorList>
            <person name="Varshney R.K."/>
            <person name="Chen W."/>
            <person name="Li Y."/>
            <person name="Bharti A.K."/>
            <person name="Saxena R.K."/>
            <person name="Schlueter J.A."/>
            <person name="Donoghue M.T."/>
            <person name="Azam S."/>
            <person name="Fan G."/>
            <person name="Whaley A.M."/>
            <person name="Farmer A.D."/>
            <person name="Sheridan J."/>
            <person name="Iwata A."/>
            <person name="Tuteja R."/>
            <person name="Penmetsa R.V."/>
            <person name="Wu W."/>
            <person name="Upadhyaya H.D."/>
            <person name="Yang S.P."/>
            <person name="Shah T."/>
            <person name="Saxena K.B."/>
            <person name="Michael T."/>
            <person name="McCombie W.R."/>
            <person name="Yang B."/>
            <person name="Zhang G."/>
            <person name="Yang H."/>
            <person name="Wang J."/>
            <person name="Spillane C."/>
            <person name="Cook D.R."/>
            <person name="May G.D."/>
            <person name="Xu X."/>
            <person name="Jackson S.A."/>
        </authorList>
    </citation>
    <scope>NUCLEOTIDE SEQUENCE [LARGE SCALE GENOMIC DNA]</scope>
    <source>
        <strain evidence="3">cv. Asha</strain>
    </source>
</reference>
<dbReference type="PANTHER" id="PTHR31973">
    <property type="entry name" value="POLYPROTEIN, PUTATIVE-RELATED"/>
    <property type="match status" value="1"/>
</dbReference>
<protein>
    <recommendedName>
        <fullName evidence="1">MULE transposase domain-containing protein</fullName>
    </recommendedName>
</protein>
<evidence type="ECO:0000313" key="3">
    <source>
        <dbReference type="Proteomes" id="UP000075243"/>
    </source>
</evidence>
<evidence type="ECO:0000313" key="2">
    <source>
        <dbReference type="EMBL" id="KYP61032.1"/>
    </source>
</evidence>
<accession>A0A151T1U0</accession>
<keyword evidence="3" id="KW-1185">Reference proteome</keyword>
<organism evidence="2 3">
    <name type="scientific">Cajanus cajan</name>
    <name type="common">Pigeon pea</name>
    <name type="synonym">Cajanus indicus</name>
    <dbReference type="NCBI Taxonomy" id="3821"/>
    <lineage>
        <taxon>Eukaryota</taxon>
        <taxon>Viridiplantae</taxon>
        <taxon>Streptophyta</taxon>
        <taxon>Embryophyta</taxon>
        <taxon>Tracheophyta</taxon>
        <taxon>Spermatophyta</taxon>
        <taxon>Magnoliopsida</taxon>
        <taxon>eudicotyledons</taxon>
        <taxon>Gunneridae</taxon>
        <taxon>Pentapetalae</taxon>
        <taxon>rosids</taxon>
        <taxon>fabids</taxon>
        <taxon>Fabales</taxon>
        <taxon>Fabaceae</taxon>
        <taxon>Papilionoideae</taxon>
        <taxon>50 kb inversion clade</taxon>
        <taxon>NPAAA clade</taxon>
        <taxon>indigoferoid/millettioid clade</taxon>
        <taxon>Phaseoleae</taxon>
        <taxon>Cajanus</taxon>
    </lineage>
</organism>
<dbReference type="Gramene" id="C.cajan_22783.t">
    <property type="protein sequence ID" value="C.cajan_22783.t"/>
    <property type="gene ID" value="C.cajan_22783"/>
</dbReference>
<dbReference type="STRING" id="3821.A0A151T1U0"/>
<dbReference type="AlphaFoldDB" id="A0A151T1U0"/>
<dbReference type="Proteomes" id="UP000075243">
    <property type="component" value="Chromosome 9"/>
</dbReference>
<proteinExistence type="predicted"/>